<name>E4WZ76_OIKDI</name>
<dbReference type="GO" id="GO:0000139">
    <property type="term" value="C:Golgi membrane"/>
    <property type="evidence" value="ECO:0007669"/>
    <property type="project" value="UniProtKB-SubCell"/>
</dbReference>
<evidence type="ECO:0008006" key="13">
    <source>
        <dbReference type="Google" id="ProtNLM"/>
    </source>
</evidence>
<keyword evidence="9" id="KW-0325">Glycoprotein</keyword>
<evidence type="ECO:0000313" key="12">
    <source>
        <dbReference type="Proteomes" id="UP000001307"/>
    </source>
</evidence>
<dbReference type="EMBL" id="FN653019">
    <property type="protein sequence ID" value="CBY22471.1"/>
    <property type="molecule type" value="Genomic_DNA"/>
</dbReference>
<dbReference type="InterPro" id="IPR027417">
    <property type="entry name" value="P-loop_NTPase"/>
</dbReference>
<dbReference type="InterPro" id="IPR005331">
    <property type="entry name" value="Sulfotransferase"/>
</dbReference>
<dbReference type="OrthoDB" id="10019582at2759"/>
<reference evidence="11" key="1">
    <citation type="journal article" date="2010" name="Science">
        <title>Plasticity of animal genome architecture unmasked by rapid evolution of a pelagic tunicate.</title>
        <authorList>
            <person name="Denoeud F."/>
            <person name="Henriet S."/>
            <person name="Mungpakdee S."/>
            <person name="Aury J.M."/>
            <person name="Da Silva C."/>
            <person name="Brinkmann H."/>
            <person name="Mikhaleva J."/>
            <person name="Olsen L.C."/>
            <person name="Jubin C."/>
            <person name="Canestro C."/>
            <person name="Bouquet J.M."/>
            <person name="Danks G."/>
            <person name="Poulain J."/>
            <person name="Campsteijn C."/>
            <person name="Adamski M."/>
            <person name="Cross I."/>
            <person name="Yadetie F."/>
            <person name="Muffato M."/>
            <person name="Louis A."/>
            <person name="Butcher S."/>
            <person name="Tsagkogeorga G."/>
            <person name="Konrad A."/>
            <person name="Singh S."/>
            <person name="Jensen M.F."/>
            <person name="Cong E.H."/>
            <person name="Eikeseth-Otteraa H."/>
            <person name="Noel B."/>
            <person name="Anthouard V."/>
            <person name="Porcel B.M."/>
            <person name="Kachouri-Lafond R."/>
            <person name="Nishino A."/>
            <person name="Ugolini M."/>
            <person name="Chourrout P."/>
            <person name="Nishida H."/>
            <person name="Aasland R."/>
            <person name="Huzurbazar S."/>
            <person name="Westhof E."/>
            <person name="Delsuc F."/>
            <person name="Lehrach H."/>
            <person name="Reinhardt R."/>
            <person name="Weissenbach J."/>
            <person name="Roy S.W."/>
            <person name="Artiguenave F."/>
            <person name="Postlethwait J.H."/>
            <person name="Manak J.R."/>
            <person name="Thompson E.M."/>
            <person name="Jaillon O."/>
            <person name="Du Pasquier L."/>
            <person name="Boudinot P."/>
            <person name="Liberles D.A."/>
            <person name="Volff J.N."/>
            <person name="Philippe H."/>
            <person name="Lenhard B."/>
            <person name="Roest Crollius H."/>
            <person name="Wincker P."/>
            <person name="Chourrout D."/>
        </authorList>
    </citation>
    <scope>NUCLEOTIDE SEQUENCE [LARGE SCALE GENOMIC DNA]</scope>
</reference>
<dbReference type="PANTHER" id="PTHR12129:SF15">
    <property type="entry name" value="URONYL 2-SULFOTRANSFERASE"/>
    <property type="match status" value="1"/>
</dbReference>
<dbReference type="GO" id="GO:0008146">
    <property type="term" value="F:sulfotransferase activity"/>
    <property type="evidence" value="ECO:0007669"/>
    <property type="project" value="InterPro"/>
</dbReference>
<sequence>MLSWFHEVSRIAPIVILIIYAVQFLETRKLEEIRDENFGENQKEFEINLLQTAYQDPGIELPKSFQSQRKVPEAQQINLNLQKQNDPPAYQDFGDFQRLVHFNQNPIEQKTVPEKIQPVSNFQPESKFEAPTSSDFRNKIPTLQNSVINNERPIFDPPMESGFKPRTPQEMPASNSAAVSTSDFKFPGNTRAPNKRKIFFNRLPKSGATSLRYIFERLANTNKFVFDYQKASMFDCAPGNKNCQDGPSAQAKFGVYIRRTHWDTKDENYLMMKQHHFFNFTEFKIPQPTYLNMVRDPVSRLASSYYFQRHGWGFGSNSSNKFKGSQEDFNRSFDDCVKQGLAECSVPLQVFSKYFCGTSEACKKQKEDSEDDLLKKIAVSAQIAKRNILNDYFFIGLLEHFDDTLFLLEKILPDYFRGAALVARTKAYQEYRKAF</sequence>
<evidence type="ECO:0000256" key="6">
    <source>
        <dbReference type="ARBA" id="ARBA00022989"/>
    </source>
</evidence>
<comment type="similarity">
    <text evidence="2">Belongs to the sulfotransferase 3 family.</text>
</comment>
<dbReference type="PANTHER" id="PTHR12129">
    <property type="entry name" value="HEPARAN SULFATE 2-O-SULFOTRANSFERASE"/>
    <property type="match status" value="1"/>
</dbReference>
<feature type="compositionally biased region" description="Polar residues" evidence="10">
    <location>
        <begin position="172"/>
        <end position="183"/>
    </location>
</feature>
<dbReference type="InterPro" id="IPR007734">
    <property type="entry name" value="Heparan_SO4_2-O-STrfase"/>
</dbReference>
<evidence type="ECO:0000256" key="10">
    <source>
        <dbReference type="SAM" id="MobiDB-lite"/>
    </source>
</evidence>
<dbReference type="Proteomes" id="UP000001307">
    <property type="component" value="Unassembled WGS sequence"/>
</dbReference>
<keyword evidence="5" id="KW-0735">Signal-anchor</keyword>
<keyword evidence="12" id="KW-1185">Reference proteome</keyword>
<dbReference type="SUPFAM" id="SSF52540">
    <property type="entry name" value="P-loop containing nucleoside triphosphate hydrolases"/>
    <property type="match status" value="1"/>
</dbReference>
<accession>E4WZ76</accession>
<dbReference type="InParanoid" id="E4WZ76"/>
<keyword evidence="7" id="KW-0333">Golgi apparatus</keyword>
<evidence type="ECO:0000256" key="3">
    <source>
        <dbReference type="ARBA" id="ARBA00022679"/>
    </source>
</evidence>
<dbReference type="AlphaFoldDB" id="E4WZ76"/>
<dbReference type="Gene3D" id="3.40.50.300">
    <property type="entry name" value="P-loop containing nucleotide triphosphate hydrolases"/>
    <property type="match status" value="1"/>
</dbReference>
<protein>
    <recommendedName>
        <fullName evidence="13">Sulfotransferase</fullName>
    </recommendedName>
</protein>
<keyword evidence="6" id="KW-1133">Transmembrane helix</keyword>
<evidence type="ECO:0000256" key="1">
    <source>
        <dbReference type="ARBA" id="ARBA00004323"/>
    </source>
</evidence>
<evidence type="ECO:0000256" key="4">
    <source>
        <dbReference type="ARBA" id="ARBA00022692"/>
    </source>
</evidence>
<feature type="region of interest" description="Disordered" evidence="10">
    <location>
        <begin position="167"/>
        <end position="189"/>
    </location>
</feature>
<comment type="subcellular location">
    <subcellularLocation>
        <location evidence="1">Golgi apparatus membrane</location>
        <topology evidence="1">Single-pass type II membrane protein</topology>
    </subcellularLocation>
</comment>
<evidence type="ECO:0000256" key="8">
    <source>
        <dbReference type="ARBA" id="ARBA00023136"/>
    </source>
</evidence>
<evidence type="ECO:0000313" key="11">
    <source>
        <dbReference type="EMBL" id="CBY22471.1"/>
    </source>
</evidence>
<evidence type="ECO:0000256" key="7">
    <source>
        <dbReference type="ARBA" id="ARBA00023034"/>
    </source>
</evidence>
<evidence type="ECO:0000256" key="2">
    <source>
        <dbReference type="ARBA" id="ARBA00010569"/>
    </source>
</evidence>
<organism evidence="11">
    <name type="scientific">Oikopleura dioica</name>
    <name type="common">Tunicate</name>
    <dbReference type="NCBI Taxonomy" id="34765"/>
    <lineage>
        <taxon>Eukaryota</taxon>
        <taxon>Metazoa</taxon>
        <taxon>Chordata</taxon>
        <taxon>Tunicata</taxon>
        <taxon>Appendicularia</taxon>
        <taxon>Copelata</taxon>
        <taxon>Oikopleuridae</taxon>
        <taxon>Oikopleura</taxon>
    </lineage>
</organism>
<gene>
    <name evidence="11" type="ORF">GSOID_T00013227001</name>
</gene>
<evidence type="ECO:0000256" key="5">
    <source>
        <dbReference type="ARBA" id="ARBA00022968"/>
    </source>
</evidence>
<dbReference type="Pfam" id="PF03567">
    <property type="entry name" value="Sulfotransfer_2"/>
    <property type="match status" value="1"/>
</dbReference>
<proteinExistence type="inferred from homology"/>
<evidence type="ECO:0000256" key="9">
    <source>
        <dbReference type="ARBA" id="ARBA00023180"/>
    </source>
</evidence>
<keyword evidence="3" id="KW-0808">Transferase</keyword>
<keyword evidence="8" id="KW-0472">Membrane</keyword>
<keyword evidence="4" id="KW-0812">Transmembrane</keyword>